<dbReference type="Proteomes" id="UP000015104">
    <property type="component" value="Unassembled WGS sequence"/>
</dbReference>
<name>T1K293_TETUR</name>
<keyword evidence="2" id="KW-1185">Reference proteome</keyword>
<accession>T1K293</accession>
<reference evidence="1" key="2">
    <citation type="submission" date="2015-06" db="UniProtKB">
        <authorList>
            <consortium name="EnsemblMetazoa"/>
        </authorList>
    </citation>
    <scope>IDENTIFICATION</scope>
</reference>
<protein>
    <submittedName>
        <fullName evidence="1">Uncharacterized protein</fullName>
    </submittedName>
</protein>
<evidence type="ECO:0000313" key="2">
    <source>
        <dbReference type="Proteomes" id="UP000015104"/>
    </source>
</evidence>
<reference evidence="2" key="1">
    <citation type="submission" date="2011-08" db="EMBL/GenBank/DDBJ databases">
        <authorList>
            <person name="Rombauts S."/>
        </authorList>
    </citation>
    <scope>NUCLEOTIDE SEQUENCE</scope>
    <source>
        <strain evidence="2">London</strain>
    </source>
</reference>
<sequence length="68" mass="7995">MNFNINVDSNDGTHLYKWFNFNVDVKLCLIVESESGRKNEKEESRIVWLMVQKRGKCCLQEEVLSSQN</sequence>
<dbReference type="EMBL" id="CAEY01001360">
    <property type="status" value="NOT_ANNOTATED_CDS"/>
    <property type="molecule type" value="Genomic_DNA"/>
</dbReference>
<dbReference type="EnsemblMetazoa" id="tetur04g04220.1">
    <property type="protein sequence ID" value="tetur04g04220.1"/>
    <property type="gene ID" value="tetur04g04220"/>
</dbReference>
<dbReference type="HOGENOM" id="CLU_2797217_0_0_1"/>
<dbReference type="AlphaFoldDB" id="T1K293"/>
<organism evidence="1 2">
    <name type="scientific">Tetranychus urticae</name>
    <name type="common">Two-spotted spider mite</name>
    <dbReference type="NCBI Taxonomy" id="32264"/>
    <lineage>
        <taxon>Eukaryota</taxon>
        <taxon>Metazoa</taxon>
        <taxon>Ecdysozoa</taxon>
        <taxon>Arthropoda</taxon>
        <taxon>Chelicerata</taxon>
        <taxon>Arachnida</taxon>
        <taxon>Acari</taxon>
        <taxon>Acariformes</taxon>
        <taxon>Trombidiformes</taxon>
        <taxon>Prostigmata</taxon>
        <taxon>Eleutherengona</taxon>
        <taxon>Raphignathae</taxon>
        <taxon>Tetranychoidea</taxon>
        <taxon>Tetranychidae</taxon>
        <taxon>Tetranychus</taxon>
    </lineage>
</organism>
<evidence type="ECO:0000313" key="1">
    <source>
        <dbReference type="EnsemblMetazoa" id="tetur04g04220.1"/>
    </source>
</evidence>
<proteinExistence type="predicted"/>